<dbReference type="EMBL" id="JAPWTJ010000754">
    <property type="protein sequence ID" value="KAJ8975861.1"/>
    <property type="molecule type" value="Genomic_DNA"/>
</dbReference>
<name>A0ABQ9JCG5_9CUCU</name>
<dbReference type="InterPro" id="IPR055350">
    <property type="entry name" value="CCDC142_C"/>
</dbReference>
<keyword evidence="4" id="KW-1185">Reference proteome</keyword>
<organism evidence="3 4">
    <name type="scientific">Molorchus minor</name>
    <dbReference type="NCBI Taxonomy" id="1323400"/>
    <lineage>
        <taxon>Eukaryota</taxon>
        <taxon>Metazoa</taxon>
        <taxon>Ecdysozoa</taxon>
        <taxon>Arthropoda</taxon>
        <taxon>Hexapoda</taxon>
        <taxon>Insecta</taxon>
        <taxon>Pterygota</taxon>
        <taxon>Neoptera</taxon>
        <taxon>Endopterygota</taxon>
        <taxon>Coleoptera</taxon>
        <taxon>Polyphaga</taxon>
        <taxon>Cucujiformia</taxon>
        <taxon>Chrysomeloidea</taxon>
        <taxon>Cerambycidae</taxon>
        <taxon>Lamiinae</taxon>
        <taxon>Monochamini</taxon>
        <taxon>Molorchus</taxon>
    </lineage>
</organism>
<dbReference type="PANTHER" id="PTHR21436">
    <property type="entry name" value="COILED-COIL DOMAIN-CONTAINING PROTEIN 142"/>
    <property type="match status" value="1"/>
</dbReference>
<protein>
    <recommendedName>
        <fullName evidence="2">Coiled-coil protein 142 C-terminal domain-containing protein</fullName>
    </recommendedName>
</protein>
<evidence type="ECO:0000313" key="4">
    <source>
        <dbReference type="Proteomes" id="UP001162164"/>
    </source>
</evidence>
<evidence type="ECO:0000259" key="2">
    <source>
        <dbReference type="Pfam" id="PF14923"/>
    </source>
</evidence>
<gene>
    <name evidence="3" type="ORF">NQ317_015899</name>
</gene>
<dbReference type="InterPro" id="IPR026700">
    <property type="entry name" value="CCDC142"/>
</dbReference>
<feature type="domain" description="Coiled-coil protein 142 C-terminal" evidence="2">
    <location>
        <begin position="3"/>
        <end position="92"/>
    </location>
</feature>
<evidence type="ECO:0000256" key="1">
    <source>
        <dbReference type="SAM" id="MobiDB-lite"/>
    </source>
</evidence>
<dbReference type="Pfam" id="PF14923">
    <property type="entry name" value="CCDC142"/>
    <property type="match status" value="1"/>
</dbReference>
<dbReference type="Proteomes" id="UP001162164">
    <property type="component" value="Unassembled WGS sequence"/>
</dbReference>
<accession>A0ABQ9JCG5</accession>
<evidence type="ECO:0000313" key="3">
    <source>
        <dbReference type="EMBL" id="KAJ8975861.1"/>
    </source>
</evidence>
<reference evidence="3" key="1">
    <citation type="journal article" date="2023" name="Insect Mol. Biol.">
        <title>Genome sequencing provides insights into the evolution of gene families encoding plant cell wall-degrading enzymes in longhorned beetles.</title>
        <authorList>
            <person name="Shin N.R."/>
            <person name="Okamura Y."/>
            <person name="Kirsch R."/>
            <person name="Pauchet Y."/>
        </authorList>
    </citation>
    <scope>NUCLEOTIDE SEQUENCE</scope>
    <source>
        <strain evidence="3">MMC_N1</strain>
    </source>
</reference>
<comment type="caution">
    <text evidence="3">The sequence shown here is derived from an EMBL/GenBank/DDBJ whole genome shotgun (WGS) entry which is preliminary data.</text>
</comment>
<feature type="non-terminal residue" evidence="3">
    <location>
        <position position="135"/>
    </location>
</feature>
<dbReference type="PANTHER" id="PTHR21436:SF2">
    <property type="entry name" value="COILED-COIL DOMAIN-CONTAINING PROTEIN 142"/>
    <property type="match status" value="1"/>
</dbReference>
<feature type="region of interest" description="Disordered" evidence="1">
    <location>
        <begin position="80"/>
        <end position="101"/>
    </location>
</feature>
<proteinExistence type="predicted"/>
<sequence>MILTLICESWLDHIYRNKIKFTQYGACQLLCDFGYIKTWLVECSILNEVLRKMLLKNEILKRCEGVGRLLLRCPGERIKMTEKNKRKPSSSESDGEKTELMPAEMYVPNQEQWLELRAGGKKVYFLHHFAVIVNT</sequence>